<evidence type="ECO:0000313" key="2">
    <source>
        <dbReference type="Proteomes" id="UP001519273"/>
    </source>
</evidence>
<dbReference type="EMBL" id="JAGGKP010000016">
    <property type="protein sequence ID" value="MBP1938483.1"/>
    <property type="molecule type" value="Genomic_DNA"/>
</dbReference>
<protein>
    <recommendedName>
        <fullName evidence="3">DUF2642 domain-containing protein</fullName>
    </recommendedName>
</protein>
<name>A0ABS4H7H1_9BACL</name>
<dbReference type="Proteomes" id="UP001519273">
    <property type="component" value="Unassembled WGS sequence"/>
</dbReference>
<evidence type="ECO:0000313" key="1">
    <source>
        <dbReference type="EMBL" id="MBP1938483.1"/>
    </source>
</evidence>
<organism evidence="1 2">
    <name type="scientific">Paenibacillus sediminis</name>
    <dbReference type="NCBI Taxonomy" id="664909"/>
    <lineage>
        <taxon>Bacteria</taxon>
        <taxon>Bacillati</taxon>
        <taxon>Bacillota</taxon>
        <taxon>Bacilli</taxon>
        <taxon>Bacillales</taxon>
        <taxon>Paenibacillaceae</taxon>
        <taxon>Paenibacillus</taxon>
    </lineage>
</organism>
<accession>A0ABS4H7H1</accession>
<dbReference type="RefSeq" id="WP_209853021.1">
    <property type="nucleotide sequence ID" value="NZ_CBCRVE010000020.1"/>
</dbReference>
<gene>
    <name evidence="1" type="ORF">J2Z20_003405</name>
</gene>
<sequence length="121" mass="13395">MIPIYPINEETISPHYGQMVCVILHDGSRYVGQLTKSNNGQIILNGELTDSGVPPKTLDKVKHYKKRSSTSKVQKTDKVANISTLAPPPYYPDYATGHIRYGYGGAITLNLDQIALFFLVV</sequence>
<comment type="caution">
    <text evidence="1">The sequence shown here is derived from an EMBL/GenBank/DDBJ whole genome shotgun (WGS) entry which is preliminary data.</text>
</comment>
<proteinExistence type="predicted"/>
<keyword evidence="2" id="KW-1185">Reference proteome</keyword>
<reference evidence="1 2" key="1">
    <citation type="submission" date="2021-03" db="EMBL/GenBank/DDBJ databases">
        <title>Genomic Encyclopedia of Type Strains, Phase IV (KMG-IV): sequencing the most valuable type-strain genomes for metagenomic binning, comparative biology and taxonomic classification.</title>
        <authorList>
            <person name="Goeker M."/>
        </authorList>
    </citation>
    <scope>NUCLEOTIDE SEQUENCE [LARGE SCALE GENOMIC DNA]</scope>
    <source>
        <strain evidence="1 2">DSM 23491</strain>
    </source>
</reference>
<evidence type="ECO:0008006" key="3">
    <source>
        <dbReference type="Google" id="ProtNLM"/>
    </source>
</evidence>